<keyword evidence="2" id="KW-1185">Reference proteome</keyword>
<organism evidence="1 2">
    <name type="scientific">Camellia lanceoleosa</name>
    <dbReference type="NCBI Taxonomy" id="1840588"/>
    <lineage>
        <taxon>Eukaryota</taxon>
        <taxon>Viridiplantae</taxon>
        <taxon>Streptophyta</taxon>
        <taxon>Embryophyta</taxon>
        <taxon>Tracheophyta</taxon>
        <taxon>Spermatophyta</taxon>
        <taxon>Magnoliopsida</taxon>
        <taxon>eudicotyledons</taxon>
        <taxon>Gunneridae</taxon>
        <taxon>Pentapetalae</taxon>
        <taxon>asterids</taxon>
        <taxon>Ericales</taxon>
        <taxon>Theaceae</taxon>
        <taxon>Camellia</taxon>
    </lineage>
</organism>
<dbReference type="Proteomes" id="UP001060215">
    <property type="component" value="Chromosome 15"/>
</dbReference>
<accession>A0ACC0F9S5</accession>
<dbReference type="EMBL" id="CM045772">
    <property type="protein sequence ID" value="KAI7984812.1"/>
    <property type="molecule type" value="Genomic_DNA"/>
</dbReference>
<sequence>MERRVATSTMAPKDTTCTIDPAVGNHENRYKVLRHDMVSGNGRSIGSGGMSVPIAEVAGMNDSTSQLGATDSILVGTDAVTDTPLAKDLLLSAQSSDGLAPRLKANCDVALRPRFSTTSIVVVIRDSRGLFVEGAICFEKVRSVMQDEALAVRWACLMARSLNLSQVEIVGDNKTMISLCVFEVVPPWKCAPIIEDIRSLAIQCNFSFLWTPYKANSAAN</sequence>
<protein>
    <submittedName>
        <fullName evidence="1">Uncharacterized protein</fullName>
    </submittedName>
</protein>
<gene>
    <name evidence="1" type="ORF">LOK49_LG14G00812</name>
</gene>
<name>A0ACC0F9S5_9ERIC</name>
<proteinExistence type="predicted"/>
<evidence type="ECO:0000313" key="1">
    <source>
        <dbReference type="EMBL" id="KAI7984812.1"/>
    </source>
</evidence>
<comment type="caution">
    <text evidence="1">The sequence shown here is derived from an EMBL/GenBank/DDBJ whole genome shotgun (WGS) entry which is preliminary data.</text>
</comment>
<reference evidence="1 2" key="1">
    <citation type="journal article" date="2022" name="Plant J.">
        <title>Chromosome-level genome of Camellia lanceoleosa provides a valuable resource for understanding genome evolution and self-incompatibility.</title>
        <authorList>
            <person name="Gong W."/>
            <person name="Xiao S."/>
            <person name="Wang L."/>
            <person name="Liao Z."/>
            <person name="Chang Y."/>
            <person name="Mo W."/>
            <person name="Hu G."/>
            <person name="Li W."/>
            <person name="Zhao G."/>
            <person name="Zhu H."/>
            <person name="Hu X."/>
            <person name="Ji K."/>
            <person name="Xiang X."/>
            <person name="Song Q."/>
            <person name="Yuan D."/>
            <person name="Jin S."/>
            <person name="Zhang L."/>
        </authorList>
    </citation>
    <scope>NUCLEOTIDE SEQUENCE [LARGE SCALE GENOMIC DNA]</scope>
    <source>
        <strain evidence="1">SQ_2022a</strain>
    </source>
</reference>
<evidence type="ECO:0000313" key="2">
    <source>
        <dbReference type="Proteomes" id="UP001060215"/>
    </source>
</evidence>